<dbReference type="PANTHER" id="PTHR30292">
    <property type="entry name" value="UNCHARACTERIZED PROTEIN YBGL-RELATED"/>
    <property type="match status" value="1"/>
</dbReference>
<accession>A0A381PCN7</accession>
<dbReference type="Pfam" id="PF03746">
    <property type="entry name" value="LamB_YcsF"/>
    <property type="match status" value="1"/>
</dbReference>
<dbReference type="CDD" id="cd10787">
    <property type="entry name" value="LamB_YcsF_like"/>
    <property type="match status" value="1"/>
</dbReference>
<gene>
    <name evidence="1" type="ORF">METZ01_LOCUS17610</name>
</gene>
<dbReference type="SUPFAM" id="SSF88713">
    <property type="entry name" value="Glycoside hydrolase/deacetylase"/>
    <property type="match status" value="1"/>
</dbReference>
<dbReference type="Gene3D" id="3.20.20.370">
    <property type="entry name" value="Glycoside hydrolase/deacetylase"/>
    <property type="match status" value="1"/>
</dbReference>
<proteinExistence type="predicted"/>
<dbReference type="InterPro" id="IPR011330">
    <property type="entry name" value="Glyco_hydro/deAcase_b/a-brl"/>
</dbReference>
<evidence type="ECO:0000313" key="1">
    <source>
        <dbReference type="EMBL" id="SUZ64756.1"/>
    </source>
</evidence>
<dbReference type="NCBIfam" id="NF003816">
    <property type="entry name" value="PRK05406.1-5"/>
    <property type="match status" value="1"/>
</dbReference>
<dbReference type="NCBIfam" id="NF003814">
    <property type="entry name" value="PRK05406.1-3"/>
    <property type="match status" value="1"/>
</dbReference>
<protein>
    <recommendedName>
        <fullName evidence="2">Lactam utilization protein LamB</fullName>
    </recommendedName>
</protein>
<dbReference type="InterPro" id="IPR005501">
    <property type="entry name" value="LamB/YcsF/PxpA-like"/>
</dbReference>
<dbReference type="EMBL" id="UINC01000941">
    <property type="protein sequence ID" value="SUZ64756.1"/>
    <property type="molecule type" value="Genomic_DNA"/>
</dbReference>
<dbReference type="PANTHER" id="PTHR30292:SF0">
    <property type="entry name" value="5-OXOPROLINASE SUBUNIT A"/>
    <property type="match status" value="1"/>
</dbReference>
<sequence>MGESYYDRKIGNDKQIMKYISSCNIACGFHGGDPYTISKTIDYALINNVKIGAHPSFNDIEGFGRRIVKVSNKQLKNEIIYQISAIKGMVESKGGTLNHVKAHGALYNLATKNNDIANIIIESISEIDKKLLIYGPSMMEWETIAKKHQIKYIKEVFADRNYNDDLTLVNRKNNNSIIEDVDLMIMHLKNIINKDFVETINKRKIPIEADTVCIHGDQKNALLFAKSIYNEFKNLIK</sequence>
<evidence type="ECO:0008006" key="2">
    <source>
        <dbReference type="Google" id="ProtNLM"/>
    </source>
</evidence>
<dbReference type="AlphaFoldDB" id="A0A381PCN7"/>
<reference evidence="1" key="1">
    <citation type="submission" date="2018-05" db="EMBL/GenBank/DDBJ databases">
        <authorList>
            <person name="Lanie J.A."/>
            <person name="Ng W.-L."/>
            <person name="Kazmierczak K.M."/>
            <person name="Andrzejewski T.M."/>
            <person name="Davidsen T.M."/>
            <person name="Wayne K.J."/>
            <person name="Tettelin H."/>
            <person name="Glass J.I."/>
            <person name="Rusch D."/>
            <person name="Podicherti R."/>
            <person name="Tsui H.-C.T."/>
            <person name="Winkler M.E."/>
        </authorList>
    </citation>
    <scope>NUCLEOTIDE SEQUENCE</scope>
</reference>
<name>A0A381PCN7_9ZZZZ</name>
<organism evidence="1">
    <name type="scientific">marine metagenome</name>
    <dbReference type="NCBI Taxonomy" id="408172"/>
    <lineage>
        <taxon>unclassified sequences</taxon>
        <taxon>metagenomes</taxon>
        <taxon>ecological metagenomes</taxon>
    </lineage>
</organism>
<dbReference type="GO" id="GO:0005975">
    <property type="term" value="P:carbohydrate metabolic process"/>
    <property type="evidence" value="ECO:0007669"/>
    <property type="project" value="InterPro"/>
</dbReference>